<evidence type="ECO:0000313" key="1">
    <source>
        <dbReference type="EMBL" id="MDQ0645650.1"/>
    </source>
</evidence>
<gene>
    <name evidence="1" type="ORF">QFZ46_003810</name>
</gene>
<dbReference type="Proteomes" id="UP001239085">
    <property type="component" value="Unassembled WGS sequence"/>
</dbReference>
<sequence length="118" mass="13032">MMGHSFDLWRALDGWSGGCRAHGGRTALNRTQRAAKVDLIESCAARQAMSYLSNIESMTADLTRHPDDRWTHIYLKRALVEADAHGIGAAHPEMLNAQLVLSRWTAERVIPSMSSSAV</sequence>
<accession>A0ABU0PE91</accession>
<comment type="caution">
    <text evidence="1">The sequence shown here is derived from an EMBL/GenBank/DDBJ whole genome shotgun (WGS) entry which is preliminary data.</text>
</comment>
<name>A0ABU0PE91_9MICO</name>
<reference evidence="1 2" key="1">
    <citation type="submission" date="2023-07" db="EMBL/GenBank/DDBJ databases">
        <title>Comparative genomics of wheat-associated soil bacteria to identify genetic determinants of phenazine resistance.</title>
        <authorList>
            <person name="Mouncey N."/>
        </authorList>
    </citation>
    <scope>NUCLEOTIDE SEQUENCE [LARGE SCALE GENOMIC DNA]</scope>
    <source>
        <strain evidence="1 2">W2I7</strain>
    </source>
</reference>
<dbReference type="EMBL" id="JAUSXK010000001">
    <property type="protein sequence ID" value="MDQ0645650.1"/>
    <property type="molecule type" value="Genomic_DNA"/>
</dbReference>
<evidence type="ECO:0000313" key="2">
    <source>
        <dbReference type="Proteomes" id="UP001239085"/>
    </source>
</evidence>
<organism evidence="1 2">
    <name type="scientific">Microbacterium murale</name>
    <dbReference type="NCBI Taxonomy" id="1081040"/>
    <lineage>
        <taxon>Bacteria</taxon>
        <taxon>Bacillati</taxon>
        <taxon>Actinomycetota</taxon>
        <taxon>Actinomycetes</taxon>
        <taxon>Micrococcales</taxon>
        <taxon>Microbacteriaceae</taxon>
        <taxon>Microbacterium</taxon>
    </lineage>
</organism>
<proteinExistence type="predicted"/>
<keyword evidence="2" id="KW-1185">Reference proteome</keyword>
<protein>
    <submittedName>
        <fullName evidence="1">Uncharacterized protein</fullName>
    </submittedName>
</protein>